<gene>
    <name evidence="2" type="ORF">GTW51_02035</name>
</gene>
<dbReference type="AlphaFoldDB" id="A0A6L9MD61"/>
<dbReference type="Pfam" id="PF21834">
    <property type="entry name" value="DUF6894"/>
    <property type="match status" value="1"/>
</dbReference>
<name>A0A6L9MD61_9HYPH</name>
<keyword evidence="3" id="KW-1185">Reference proteome</keyword>
<organism evidence="2 3">
    <name type="scientific">Aurantimonas aggregata</name>
    <dbReference type="NCBI Taxonomy" id="2047720"/>
    <lineage>
        <taxon>Bacteria</taxon>
        <taxon>Pseudomonadati</taxon>
        <taxon>Pseudomonadota</taxon>
        <taxon>Alphaproteobacteria</taxon>
        <taxon>Hyphomicrobiales</taxon>
        <taxon>Aurantimonadaceae</taxon>
        <taxon>Aurantimonas</taxon>
    </lineage>
</organism>
<comment type="caution">
    <text evidence="2">The sequence shown here is derived from an EMBL/GenBank/DDBJ whole genome shotgun (WGS) entry which is preliminary data.</text>
</comment>
<evidence type="ECO:0000313" key="3">
    <source>
        <dbReference type="Proteomes" id="UP000476332"/>
    </source>
</evidence>
<dbReference type="InterPro" id="IPR054189">
    <property type="entry name" value="DUF6894"/>
</dbReference>
<feature type="domain" description="DUF6894" evidence="1">
    <location>
        <begin position="3"/>
        <end position="71"/>
    </location>
</feature>
<proteinExistence type="predicted"/>
<sequence>MARFFFNLHDGVDLPDNVGSEHSDMAGVRGEAVAFLTERVRGNLLDKKDHAAWLLSVTDESKNTVLTLTFSAALQVTSEGLGA</sequence>
<evidence type="ECO:0000259" key="1">
    <source>
        <dbReference type="Pfam" id="PF21834"/>
    </source>
</evidence>
<protein>
    <recommendedName>
        <fullName evidence="1">DUF6894 domain-containing protein</fullName>
    </recommendedName>
</protein>
<dbReference type="RefSeq" id="WP_163042199.1">
    <property type="nucleotide sequence ID" value="NZ_JAAAMJ010000001.1"/>
</dbReference>
<reference evidence="2 3" key="1">
    <citation type="submission" date="2020-01" db="EMBL/GenBank/DDBJ databases">
        <title>Genomes of bacteria type strains.</title>
        <authorList>
            <person name="Chen J."/>
            <person name="Zhu S."/>
            <person name="Chen J."/>
        </authorList>
    </citation>
    <scope>NUCLEOTIDE SEQUENCE [LARGE SCALE GENOMIC DNA]</scope>
    <source>
        <strain evidence="2 3">KCTC 52919</strain>
    </source>
</reference>
<dbReference type="Proteomes" id="UP000476332">
    <property type="component" value="Unassembled WGS sequence"/>
</dbReference>
<evidence type="ECO:0000313" key="2">
    <source>
        <dbReference type="EMBL" id="NDV85472.1"/>
    </source>
</evidence>
<dbReference type="EMBL" id="JAAAMJ010000001">
    <property type="protein sequence ID" value="NDV85472.1"/>
    <property type="molecule type" value="Genomic_DNA"/>
</dbReference>
<accession>A0A6L9MD61</accession>